<dbReference type="InterPro" id="IPR015943">
    <property type="entry name" value="WD40/YVTN_repeat-like_dom_sf"/>
</dbReference>
<dbReference type="InterPro" id="IPR036322">
    <property type="entry name" value="WD40_repeat_dom_sf"/>
</dbReference>
<name>A0A061QSQ3_9CHLO</name>
<dbReference type="Gene3D" id="2.130.10.10">
    <property type="entry name" value="YVTN repeat-like/Quinoprotein amine dehydrogenase"/>
    <property type="match status" value="1"/>
</dbReference>
<evidence type="ECO:0000313" key="2">
    <source>
        <dbReference type="EMBL" id="JAC61504.1"/>
    </source>
</evidence>
<proteinExistence type="predicted"/>
<feature type="compositionally biased region" description="Low complexity" evidence="1">
    <location>
        <begin position="219"/>
        <end position="239"/>
    </location>
</feature>
<evidence type="ECO:0000256" key="1">
    <source>
        <dbReference type="SAM" id="MobiDB-lite"/>
    </source>
</evidence>
<organism evidence="2">
    <name type="scientific">Tetraselmis sp. GSL018</name>
    <dbReference type="NCBI Taxonomy" id="582737"/>
    <lineage>
        <taxon>Eukaryota</taxon>
        <taxon>Viridiplantae</taxon>
        <taxon>Chlorophyta</taxon>
        <taxon>core chlorophytes</taxon>
        <taxon>Chlorodendrophyceae</taxon>
        <taxon>Chlorodendrales</taxon>
        <taxon>Chlorodendraceae</taxon>
        <taxon>Tetraselmis</taxon>
    </lineage>
</organism>
<accession>A0A061QSQ3</accession>
<feature type="region of interest" description="Disordered" evidence="1">
    <location>
        <begin position="219"/>
        <end position="274"/>
    </location>
</feature>
<dbReference type="SUPFAM" id="SSF50978">
    <property type="entry name" value="WD40 repeat-like"/>
    <property type="match status" value="1"/>
</dbReference>
<protein>
    <submittedName>
        <fullName evidence="2">Uncharacterized protein</fullName>
    </submittedName>
</protein>
<sequence length="274" mass="29263">MHFEADNGPRALCKLCDGLKLKSWTSAPQGLSRLPFGLQVQCLCYHPQRPLIAVGLERCLGEYNYLTGAKLGCTQFFASPVALSYLPDGNAVAVLTQNGGITAWSTVTWRSRTVCTPVEKLSGSKGLSEGFLAVGHNLLFFAGFMRTTVRCAMWEPGAGPKKPIRLKLDSSKKPVAGLQCPPSGKQLYVAYADCTVRGFNVGSNTPIFSLSVPVKDARPPSGAAAATSSSLPTATAASARGRQPTGSSRRASGWWSCRTRRPSWASGSARRPRP</sequence>
<gene>
    <name evidence="2" type="ORF">TSPGSL018_26047</name>
</gene>
<dbReference type="EMBL" id="GBEZ01025604">
    <property type="protein sequence ID" value="JAC61504.1"/>
    <property type="molecule type" value="Transcribed_RNA"/>
</dbReference>
<reference evidence="2" key="1">
    <citation type="submission" date="2014-05" db="EMBL/GenBank/DDBJ databases">
        <title>The transcriptome of the halophilic microalga Tetraselmis sp. GSL018 isolated from the Great Salt Lake, Utah.</title>
        <authorList>
            <person name="Jinkerson R.E."/>
            <person name="D'Adamo S."/>
            <person name="Posewitz M.C."/>
        </authorList>
    </citation>
    <scope>NUCLEOTIDE SEQUENCE</scope>
    <source>
        <strain evidence="2">GSL018</strain>
    </source>
</reference>
<dbReference type="AlphaFoldDB" id="A0A061QSQ3"/>